<dbReference type="GO" id="GO:0005975">
    <property type="term" value="P:carbohydrate metabolic process"/>
    <property type="evidence" value="ECO:0007669"/>
    <property type="project" value="InterPro"/>
</dbReference>
<dbReference type="CDD" id="cd10918">
    <property type="entry name" value="CE4_NodB_like_5s_6s"/>
    <property type="match status" value="1"/>
</dbReference>
<evidence type="ECO:0000256" key="1">
    <source>
        <dbReference type="ARBA" id="ARBA00004613"/>
    </source>
</evidence>
<protein>
    <recommendedName>
        <fullName evidence="3">NodB homology domain-containing protein</fullName>
    </recommendedName>
</protein>
<dbReference type="PANTHER" id="PTHR34216">
    <property type="match status" value="1"/>
</dbReference>
<dbReference type="PROSITE" id="PS51677">
    <property type="entry name" value="NODB"/>
    <property type="match status" value="1"/>
</dbReference>
<sequence length="274" mass="31817">MKYELIKLAKFLMVPFGYLGSLARQSDSIPILMYHRVNDGIAKEISVTEADFRWQMEYLRRKGFEVISLDEAAQLAQKPGAGRKKKRVVLTFDDGYEDFFLHAYPVLCEYGYPATIYLVPGYIETGKVFWWDRDLGESRLMRWDHILSIKNSPLIKFGSHTMTHRDLDRISEEAAWWELSRSREVLHEKLGYEIRHFSYPRGIITPCAMEAASKLYQTAVSIFDGRDIYRSGEHPLVEIRRLPIQRSDGRGLFGPRLRGWLDAEGLLKKAVGRH</sequence>
<comment type="subcellular location">
    <subcellularLocation>
        <location evidence="1">Secreted</location>
    </subcellularLocation>
</comment>
<organism evidence="4">
    <name type="scientific">bioreactor metagenome</name>
    <dbReference type="NCBI Taxonomy" id="1076179"/>
    <lineage>
        <taxon>unclassified sequences</taxon>
        <taxon>metagenomes</taxon>
        <taxon>ecological metagenomes</taxon>
    </lineage>
</organism>
<feature type="domain" description="NodB homology" evidence="3">
    <location>
        <begin position="86"/>
        <end position="274"/>
    </location>
</feature>
<dbReference type="InterPro" id="IPR011330">
    <property type="entry name" value="Glyco_hydro/deAcase_b/a-brl"/>
</dbReference>
<dbReference type="AlphaFoldDB" id="A0A644WRA7"/>
<dbReference type="PANTHER" id="PTHR34216:SF3">
    <property type="entry name" value="POLY-BETA-1,6-N-ACETYL-D-GLUCOSAMINE N-DEACETYLASE"/>
    <property type="match status" value="1"/>
</dbReference>
<dbReference type="EMBL" id="VSSQ01001214">
    <property type="protein sequence ID" value="MPM06272.1"/>
    <property type="molecule type" value="Genomic_DNA"/>
</dbReference>
<dbReference type="InterPro" id="IPR051398">
    <property type="entry name" value="Polysacch_Deacetylase"/>
</dbReference>
<comment type="caution">
    <text evidence="4">The sequence shown here is derived from an EMBL/GenBank/DDBJ whole genome shotgun (WGS) entry which is preliminary data.</text>
</comment>
<evidence type="ECO:0000313" key="4">
    <source>
        <dbReference type="EMBL" id="MPM06272.1"/>
    </source>
</evidence>
<proteinExistence type="predicted"/>
<dbReference type="Gene3D" id="3.20.20.370">
    <property type="entry name" value="Glycoside hydrolase/deacetylase"/>
    <property type="match status" value="1"/>
</dbReference>
<name>A0A644WRA7_9ZZZZ</name>
<dbReference type="InterPro" id="IPR002509">
    <property type="entry name" value="NODB_dom"/>
</dbReference>
<evidence type="ECO:0000256" key="2">
    <source>
        <dbReference type="ARBA" id="ARBA00022729"/>
    </source>
</evidence>
<gene>
    <name evidence="4" type="ORF">SDC9_52571</name>
</gene>
<dbReference type="SUPFAM" id="SSF88713">
    <property type="entry name" value="Glycoside hydrolase/deacetylase"/>
    <property type="match status" value="1"/>
</dbReference>
<keyword evidence="2" id="KW-0732">Signal</keyword>
<dbReference type="GO" id="GO:0005576">
    <property type="term" value="C:extracellular region"/>
    <property type="evidence" value="ECO:0007669"/>
    <property type="project" value="UniProtKB-SubCell"/>
</dbReference>
<evidence type="ECO:0000259" key="3">
    <source>
        <dbReference type="PROSITE" id="PS51677"/>
    </source>
</evidence>
<dbReference type="GO" id="GO:0016810">
    <property type="term" value="F:hydrolase activity, acting on carbon-nitrogen (but not peptide) bonds"/>
    <property type="evidence" value="ECO:0007669"/>
    <property type="project" value="InterPro"/>
</dbReference>
<accession>A0A644WRA7</accession>
<reference evidence="4" key="1">
    <citation type="submission" date="2019-08" db="EMBL/GenBank/DDBJ databases">
        <authorList>
            <person name="Kucharzyk K."/>
            <person name="Murdoch R.W."/>
            <person name="Higgins S."/>
            <person name="Loffler F."/>
        </authorList>
    </citation>
    <scope>NUCLEOTIDE SEQUENCE</scope>
</reference>
<dbReference type="Pfam" id="PF01522">
    <property type="entry name" value="Polysacc_deac_1"/>
    <property type="match status" value="1"/>
</dbReference>